<comment type="caution">
    <text evidence="1">The sequence shown here is derived from an EMBL/GenBank/DDBJ whole genome shotgun (WGS) entry which is preliminary data.</text>
</comment>
<sequence>MLTLKAQLRRGTRYIISSHIHYSGTTQSIRNYRPTSVDFFTAYHPQTITSPPPDIKWKNYSPPHLFLGGRRSPSKSFIEQYEAEHPNPRTEEIKEACSTPYLKGLRLLQKDSRDRNPEETLYIIEKAFETIPNFVPRLGEKRLIELPYHAACKDIRIEENTFRSVYDRIWEIYKVVRTAPPSPLYFRRRIWLCYHANQVNVLEDLIKDHLYELDPASIAYAVSSYIVQHRIQEAKILFQRAIISTNYNLPEVLFRTILFEMISHQSLFENLQYILNVWINSPRCEPLSAKSWAMLLREYYKYGTPLELSEIKRLIKKSGYSDHYLILSASYEWEVIRPRRPFSLTAEITKDDLDNIESFAPTEIKDLEEFYITWMYFFSRKMDMNSIQYILKQVKSKIGKIEPIFFEMVMDYFSRIGNFRDLKDFLQATMPLFPYRTRYLRPILLSMAKDYPKHAEQFSKELKGLVVESSSRESMKELLNISSYNSRYHVERSYNKRNLDADRYHKKFWRRIIWNGKVDHKEFMDQVKFRVHTGFIFLVSEGFRPNYQLFHETIPFCTEEQCMIINDLLRKCRLDNEQNMTNLELKILYKNRNNIGKEGFRTYFNEHKDRLTVRQIFSFWSQLTELHMHKEAEYLLDSIEEFDLNDSVQILRFYRRMLTYLYTQQYDKMEQAMENFPIDTITIKPILPQLLTKISHELKSAETRRYHNKERLLQIKNQFTSFFKEVNDRLNEDDVNIPKEIVEFVKLLRNWKANN</sequence>
<evidence type="ECO:0000313" key="1">
    <source>
        <dbReference type="EMBL" id="KAG7661879.1"/>
    </source>
</evidence>
<evidence type="ECO:0000313" key="2">
    <source>
        <dbReference type="Proteomes" id="UP000694255"/>
    </source>
</evidence>
<dbReference type="GeneID" id="73471399"/>
<dbReference type="RefSeq" id="XP_049262112.1">
    <property type="nucleotide sequence ID" value="XM_049408576.1"/>
</dbReference>
<name>A0A8J5UWT1_9ASCO</name>
<reference evidence="1 2" key="1">
    <citation type="journal article" date="2021" name="DNA Res.">
        <title>Genome analysis of Candida subhashii reveals its hybrid nature and dual mitochondrial genome conformations.</title>
        <authorList>
            <person name="Mixao V."/>
            <person name="Hegedusova E."/>
            <person name="Saus E."/>
            <person name="Pryszcz L.P."/>
            <person name="Cillingova A."/>
            <person name="Nosek J."/>
            <person name="Gabaldon T."/>
        </authorList>
    </citation>
    <scope>NUCLEOTIDE SEQUENCE [LARGE SCALE GENOMIC DNA]</scope>
    <source>
        <strain evidence="1 2">CBS 10753</strain>
    </source>
</reference>
<proteinExistence type="predicted"/>
<keyword evidence="2" id="KW-1185">Reference proteome</keyword>
<dbReference type="Proteomes" id="UP000694255">
    <property type="component" value="Unassembled WGS sequence"/>
</dbReference>
<accession>A0A8J5UWT1</accession>
<organism evidence="1 2">
    <name type="scientific">[Candida] subhashii</name>
    <dbReference type="NCBI Taxonomy" id="561895"/>
    <lineage>
        <taxon>Eukaryota</taxon>
        <taxon>Fungi</taxon>
        <taxon>Dikarya</taxon>
        <taxon>Ascomycota</taxon>
        <taxon>Saccharomycotina</taxon>
        <taxon>Pichiomycetes</taxon>
        <taxon>Debaryomycetaceae</taxon>
        <taxon>Spathaspora</taxon>
    </lineage>
</organism>
<protein>
    <submittedName>
        <fullName evidence="1">Uncharacterized protein</fullName>
    </submittedName>
</protein>
<gene>
    <name evidence="1" type="ORF">J8A68_004599</name>
</gene>
<dbReference type="AlphaFoldDB" id="A0A8J5UWT1"/>
<dbReference type="OrthoDB" id="4015271at2759"/>
<dbReference type="EMBL" id="JAGSYN010000191">
    <property type="protein sequence ID" value="KAG7661879.1"/>
    <property type="molecule type" value="Genomic_DNA"/>
</dbReference>